<evidence type="ECO:0000313" key="6">
    <source>
        <dbReference type="EMBL" id="NVD29095.1"/>
    </source>
</evidence>
<comment type="function">
    <text evidence="5">Specifically methylates the pseudouridine at position 1915 (m3Psi1915) in 23S rRNA.</text>
</comment>
<protein>
    <recommendedName>
        <fullName evidence="5">Ribosomal RNA large subunit methyltransferase H</fullName>
        <ecNumber evidence="5">2.1.1.177</ecNumber>
    </recommendedName>
    <alternativeName>
        <fullName evidence="5">23S rRNA (pseudouridine1915-N3)-methyltransferase</fullName>
    </alternativeName>
    <alternativeName>
        <fullName evidence="5">23S rRNA m3Psi1915 methyltransferase</fullName>
    </alternativeName>
    <alternativeName>
        <fullName evidence="5">rRNA (pseudouridine-N3-)-methyltransferase RlmH</fullName>
    </alternativeName>
</protein>
<evidence type="ECO:0000256" key="5">
    <source>
        <dbReference type="HAMAP-Rule" id="MF_00658"/>
    </source>
</evidence>
<proteinExistence type="inferred from homology"/>
<gene>
    <name evidence="5" type="primary">rlmH</name>
    <name evidence="6" type="ORF">HUO14_14435</name>
</gene>
<dbReference type="Pfam" id="PF02590">
    <property type="entry name" value="SPOUT_MTase"/>
    <property type="match status" value="1"/>
</dbReference>
<evidence type="ECO:0000256" key="2">
    <source>
        <dbReference type="ARBA" id="ARBA00022679"/>
    </source>
</evidence>
<evidence type="ECO:0000313" key="7">
    <source>
        <dbReference type="Proteomes" id="UP000652427"/>
    </source>
</evidence>
<dbReference type="PIRSF" id="PIRSF004505">
    <property type="entry name" value="MT_bac"/>
    <property type="match status" value="1"/>
</dbReference>
<dbReference type="EMBL" id="JABWMH010000004">
    <property type="protein sequence ID" value="NVD29095.1"/>
    <property type="molecule type" value="Genomic_DNA"/>
</dbReference>
<organism evidence="6 7">
    <name type="scientific">Parasphingorhabdus flavimaris</name>
    <dbReference type="NCBI Taxonomy" id="266812"/>
    <lineage>
        <taxon>Bacteria</taxon>
        <taxon>Pseudomonadati</taxon>
        <taxon>Pseudomonadota</taxon>
        <taxon>Alphaproteobacteria</taxon>
        <taxon>Sphingomonadales</taxon>
        <taxon>Sphingomonadaceae</taxon>
        <taxon>Parasphingorhabdus</taxon>
    </lineage>
</organism>
<dbReference type="InterPro" id="IPR029026">
    <property type="entry name" value="tRNA_m1G_MTases_N"/>
</dbReference>
<comment type="catalytic activity">
    <reaction evidence="5">
        <text>pseudouridine(1915) in 23S rRNA + S-adenosyl-L-methionine = N(3)-methylpseudouridine(1915) in 23S rRNA + S-adenosyl-L-homocysteine + H(+)</text>
        <dbReference type="Rhea" id="RHEA:42752"/>
        <dbReference type="Rhea" id="RHEA-COMP:10221"/>
        <dbReference type="Rhea" id="RHEA-COMP:10222"/>
        <dbReference type="ChEBI" id="CHEBI:15378"/>
        <dbReference type="ChEBI" id="CHEBI:57856"/>
        <dbReference type="ChEBI" id="CHEBI:59789"/>
        <dbReference type="ChEBI" id="CHEBI:65314"/>
        <dbReference type="ChEBI" id="CHEBI:74486"/>
        <dbReference type="EC" id="2.1.1.177"/>
    </reaction>
</comment>
<dbReference type="EC" id="2.1.1.177" evidence="5"/>
<dbReference type="SUPFAM" id="SSF75217">
    <property type="entry name" value="alpha/beta knot"/>
    <property type="match status" value="1"/>
</dbReference>
<accession>A0ABX2N5W7</accession>
<dbReference type="PANTHER" id="PTHR33603:SF1">
    <property type="entry name" value="RIBOSOMAL RNA LARGE SUBUNIT METHYLTRANSFERASE H"/>
    <property type="match status" value="1"/>
</dbReference>
<comment type="subunit">
    <text evidence="5">Homodimer.</text>
</comment>
<dbReference type="HAMAP" id="MF_00658">
    <property type="entry name" value="23SrRNA_methyltr_H"/>
    <property type="match status" value="1"/>
</dbReference>
<comment type="subcellular location">
    <subcellularLocation>
        <location evidence="5">Cytoplasm</location>
    </subcellularLocation>
</comment>
<keyword evidence="3 5" id="KW-0949">S-adenosyl-L-methionine</keyword>
<evidence type="ECO:0000256" key="3">
    <source>
        <dbReference type="ARBA" id="ARBA00022691"/>
    </source>
</evidence>
<dbReference type="PANTHER" id="PTHR33603">
    <property type="entry name" value="METHYLTRANSFERASE"/>
    <property type="match status" value="1"/>
</dbReference>
<evidence type="ECO:0000256" key="1">
    <source>
        <dbReference type="ARBA" id="ARBA00022603"/>
    </source>
</evidence>
<evidence type="ECO:0000256" key="4">
    <source>
        <dbReference type="ARBA" id="ARBA00038303"/>
    </source>
</evidence>
<feature type="binding site" evidence="5">
    <location>
        <position position="87"/>
    </location>
    <ligand>
        <name>S-adenosyl-L-methionine</name>
        <dbReference type="ChEBI" id="CHEBI:59789"/>
    </ligand>
</feature>
<keyword evidence="5" id="KW-0963">Cytoplasm</keyword>
<dbReference type="RefSeq" id="WP_176280522.1">
    <property type="nucleotide sequence ID" value="NZ_JABWMH010000004.1"/>
</dbReference>
<comment type="similarity">
    <text evidence="4 5">Belongs to the RNA methyltransferase RlmH family.</text>
</comment>
<keyword evidence="1 5" id="KW-0489">Methyltransferase</keyword>
<dbReference type="InterPro" id="IPR029028">
    <property type="entry name" value="Alpha/beta_knot_MTases"/>
</dbReference>
<comment type="caution">
    <text evidence="6">The sequence shown here is derived from an EMBL/GenBank/DDBJ whole genome shotgun (WGS) entry which is preliminary data.</text>
</comment>
<reference evidence="6 7" key="1">
    <citation type="submission" date="2020-06" db="EMBL/GenBank/DDBJ databases">
        <authorList>
            <person name="Kim S.-J."/>
            <person name="Park S.-J."/>
        </authorList>
    </citation>
    <scope>NUCLEOTIDE SEQUENCE [LARGE SCALE GENOMIC DNA]</scope>
    <source>
        <strain evidence="6 7">SW-151</strain>
    </source>
</reference>
<comment type="caution">
    <text evidence="5">Lacks conserved residue(s) required for the propagation of feature annotation.</text>
</comment>
<keyword evidence="7" id="KW-1185">Reference proteome</keyword>
<dbReference type="CDD" id="cd18081">
    <property type="entry name" value="RlmH-like"/>
    <property type="match status" value="1"/>
</dbReference>
<keyword evidence="2 5" id="KW-0808">Transferase</keyword>
<dbReference type="Gene3D" id="3.40.1280.10">
    <property type="match status" value="1"/>
</dbReference>
<dbReference type="Proteomes" id="UP000652427">
    <property type="component" value="Unassembled WGS sequence"/>
</dbReference>
<dbReference type="InterPro" id="IPR003742">
    <property type="entry name" value="RlmH-like"/>
</dbReference>
<keyword evidence="5" id="KW-0698">rRNA processing</keyword>
<sequence>MRLHIVARGKIGRSPEAELVDRYLKRIVWDVKISELPDQGGKMPKLDGATKIIALDETGDNWTSKKFANLLSAWRDDGARETRFLIGAADGLSPDERASADHFFSFGKATWPHMMARAMLAEQLFRATSIIAGHPYHREG</sequence>
<feature type="binding site" evidence="5">
    <location>
        <position position="55"/>
    </location>
    <ligand>
        <name>S-adenosyl-L-methionine</name>
        <dbReference type="ChEBI" id="CHEBI:59789"/>
    </ligand>
</feature>
<name>A0ABX2N5W7_9SPHN</name>